<feature type="transmembrane region" description="Helical" evidence="5">
    <location>
        <begin position="57"/>
        <end position="76"/>
    </location>
</feature>
<sequence length="337" mass="36628">MTDLPTHLAQPWALVLLGAIPLAIAAMLLERHRAPRLRHPRAATLARAGRGLVARTWWLPHLLVVAALGLSAVALARPQARERRPESTSVEGIDIVIAFDLSTSMKAADFRPNNRLHVAKEVLKGFIGRRTSDRIGLVVFAGDAYTQAPLTLDYGILRALVDRLDFGVIEDGTAIGNAIGTAVNRLRESDAKSKAIVLITDGENNAGQLAPLEAAEMAHALGIRVFPILVGKGGVVPYPVGTDLFGQPIYEYREFPVNPELLQRIARVTGGAYANATDRETLEHGLQEVLDRMEKTRIFEATGTSRPVELFPRLLAPAFWLALAGLALGATRWRAFP</sequence>
<dbReference type="PANTHER" id="PTHR22550:SF5">
    <property type="entry name" value="LEUCINE ZIPPER PROTEIN 4"/>
    <property type="match status" value="1"/>
</dbReference>
<evidence type="ECO:0000313" key="8">
    <source>
        <dbReference type="Proteomes" id="UP001162891"/>
    </source>
</evidence>
<reference evidence="8" key="1">
    <citation type="journal article" date="2022" name="Int. J. Syst. Evol. Microbiol.">
        <title>Anaeromyxobacter oryzae sp. nov., Anaeromyxobacter diazotrophicus sp. nov. and Anaeromyxobacter paludicola sp. nov., isolated from paddy soils.</title>
        <authorList>
            <person name="Itoh H."/>
            <person name="Xu Z."/>
            <person name="Mise K."/>
            <person name="Masuda Y."/>
            <person name="Ushijima N."/>
            <person name="Hayakawa C."/>
            <person name="Shiratori Y."/>
            <person name="Senoo K."/>
        </authorList>
    </citation>
    <scope>NUCLEOTIDE SEQUENCE [LARGE SCALE GENOMIC DNA]</scope>
    <source>
        <strain evidence="8">Red232</strain>
    </source>
</reference>
<keyword evidence="2 5" id="KW-0812">Transmembrane</keyword>
<feature type="domain" description="VWFA" evidence="6">
    <location>
        <begin position="94"/>
        <end position="293"/>
    </location>
</feature>
<keyword evidence="8" id="KW-1185">Reference proteome</keyword>
<evidence type="ECO:0000256" key="1">
    <source>
        <dbReference type="ARBA" id="ARBA00022475"/>
    </source>
</evidence>
<evidence type="ECO:0000256" key="4">
    <source>
        <dbReference type="ARBA" id="ARBA00023136"/>
    </source>
</evidence>
<evidence type="ECO:0000256" key="3">
    <source>
        <dbReference type="ARBA" id="ARBA00022989"/>
    </source>
</evidence>
<dbReference type="InterPro" id="IPR002035">
    <property type="entry name" value="VWF_A"/>
</dbReference>
<dbReference type="RefSeq" id="WP_248360413.1">
    <property type="nucleotide sequence ID" value="NZ_AP025591.1"/>
</dbReference>
<accession>A0ABN6MR30</accession>
<gene>
    <name evidence="7" type="ORF">AMOR_17210</name>
</gene>
<name>A0ABN6MR30_9BACT</name>
<dbReference type="Pfam" id="PF00092">
    <property type="entry name" value="VWA"/>
    <property type="match status" value="1"/>
</dbReference>
<organism evidence="7 8">
    <name type="scientific">Anaeromyxobacter oryzae</name>
    <dbReference type="NCBI Taxonomy" id="2918170"/>
    <lineage>
        <taxon>Bacteria</taxon>
        <taxon>Pseudomonadati</taxon>
        <taxon>Myxococcota</taxon>
        <taxon>Myxococcia</taxon>
        <taxon>Myxococcales</taxon>
        <taxon>Cystobacterineae</taxon>
        <taxon>Anaeromyxobacteraceae</taxon>
        <taxon>Anaeromyxobacter</taxon>
    </lineage>
</organism>
<dbReference type="PANTHER" id="PTHR22550">
    <property type="entry name" value="SPORE GERMINATION PROTEIN"/>
    <property type="match status" value="1"/>
</dbReference>
<dbReference type="SMART" id="SM00327">
    <property type="entry name" value="VWA"/>
    <property type="match status" value="1"/>
</dbReference>
<feature type="transmembrane region" description="Helical" evidence="5">
    <location>
        <begin position="12"/>
        <end position="29"/>
    </location>
</feature>
<keyword evidence="4 5" id="KW-0472">Membrane</keyword>
<evidence type="ECO:0000313" key="7">
    <source>
        <dbReference type="EMBL" id="BDG02725.1"/>
    </source>
</evidence>
<dbReference type="PROSITE" id="PS50234">
    <property type="entry name" value="VWFA"/>
    <property type="match status" value="1"/>
</dbReference>
<dbReference type="InterPro" id="IPR036465">
    <property type="entry name" value="vWFA_dom_sf"/>
</dbReference>
<dbReference type="Gene3D" id="3.40.50.410">
    <property type="entry name" value="von Willebrand factor, type A domain"/>
    <property type="match status" value="1"/>
</dbReference>
<evidence type="ECO:0000256" key="5">
    <source>
        <dbReference type="SAM" id="Phobius"/>
    </source>
</evidence>
<proteinExistence type="predicted"/>
<dbReference type="SUPFAM" id="SSF53300">
    <property type="entry name" value="vWA-like"/>
    <property type="match status" value="1"/>
</dbReference>
<evidence type="ECO:0000259" key="6">
    <source>
        <dbReference type="PROSITE" id="PS50234"/>
    </source>
</evidence>
<protein>
    <submittedName>
        <fullName evidence="7">VWA domain-containing protein</fullName>
    </submittedName>
</protein>
<dbReference type="EMBL" id="AP025591">
    <property type="protein sequence ID" value="BDG02725.1"/>
    <property type="molecule type" value="Genomic_DNA"/>
</dbReference>
<keyword evidence="3 5" id="KW-1133">Transmembrane helix</keyword>
<dbReference type="Proteomes" id="UP001162891">
    <property type="component" value="Chromosome"/>
</dbReference>
<dbReference type="InterPro" id="IPR050768">
    <property type="entry name" value="UPF0353/GerABKA_families"/>
</dbReference>
<evidence type="ECO:0000256" key="2">
    <source>
        <dbReference type="ARBA" id="ARBA00022692"/>
    </source>
</evidence>
<dbReference type="CDD" id="cd01467">
    <property type="entry name" value="vWA_BatA_type"/>
    <property type="match status" value="1"/>
</dbReference>
<keyword evidence="1" id="KW-1003">Cell membrane</keyword>
<dbReference type="InterPro" id="IPR033881">
    <property type="entry name" value="vWA_BatA_type"/>
</dbReference>